<protein>
    <submittedName>
        <fullName evidence="1">Uncharacterized protein</fullName>
    </submittedName>
</protein>
<dbReference type="EMBL" id="VUNG01000069">
    <property type="protein sequence ID" value="MST85981.1"/>
    <property type="molecule type" value="Genomic_DNA"/>
</dbReference>
<accession>A0A7K0KJ89</accession>
<dbReference type="AlphaFoldDB" id="A0A7K0KJ89"/>
<sequence length="167" mass="19992">MIDFKEIHKKPYHFTLERLDPENENVPEAIIPDDMNLHFTAEEMLMLRRFYKERGRDVEFEEFEGFDEDSYEDDCDILLQYLYMCTSKEMQDYAAAHPMTDLGIYTYQLSQKLPYNLDDYWICPPDELIDNVLDDNFMDWVGIMNEQDLQNAMFDATADMDFPKDDN</sequence>
<keyword evidence="2" id="KW-1185">Reference proteome</keyword>
<evidence type="ECO:0000313" key="2">
    <source>
        <dbReference type="Proteomes" id="UP000438914"/>
    </source>
</evidence>
<comment type="caution">
    <text evidence="1">The sequence shown here is derived from an EMBL/GenBank/DDBJ whole genome shotgun (WGS) entry which is preliminary data.</text>
</comment>
<proteinExistence type="predicted"/>
<evidence type="ECO:0000313" key="1">
    <source>
        <dbReference type="EMBL" id="MST85981.1"/>
    </source>
</evidence>
<dbReference type="Proteomes" id="UP000438914">
    <property type="component" value="Unassembled WGS sequence"/>
</dbReference>
<reference evidence="1 2" key="1">
    <citation type="submission" date="2019-08" db="EMBL/GenBank/DDBJ databases">
        <title>In-depth cultivation of the pig gut microbiome towards novel bacterial diversity and tailored functional studies.</title>
        <authorList>
            <person name="Wylensek D."/>
            <person name="Hitch T.C.A."/>
            <person name="Clavel T."/>
        </authorList>
    </citation>
    <scope>NUCLEOTIDE SEQUENCE [LARGE SCALE GENOMIC DNA]</scope>
    <source>
        <strain evidence="1 2">LKV-178-WT-2A</strain>
    </source>
</reference>
<name>A0A7K0KJ89_9BACT</name>
<dbReference type="RefSeq" id="WP_154535576.1">
    <property type="nucleotide sequence ID" value="NZ_VUNG01000069.1"/>
</dbReference>
<organism evidence="1 2">
    <name type="scientific">Hallella mizrahii</name>
    <dbReference type="NCBI Taxonomy" id="2606637"/>
    <lineage>
        <taxon>Bacteria</taxon>
        <taxon>Pseudomonadati</taxon>
        <taxon>Bacteroidota</taxon>
        <taxon>Bacteroidia</taxon>
        <taxon>Bacteroidales</taxon>
        <taxon>Prevotellaceae</taxon>
        <taxon>Hallella</taxon>
    </lineage>
</organism>
<gene>
    <name evidence="1" type="ORF">FYJ73_15140</name>
</gene>